<evidence type="ECO:0000259" key="2">
    <source>
        <dbReference type="Pfam" id="PF02729"/>
    </source>
</evidence>
<evidence type="ECO:0000256" key="1">
    <source>
        <dbReference type="ARBA" id="ARBA00022679"/>
    </source>
</evidence>
<protein>
    <submittedName>
        <fullName evidence="3">Ornithine carbamoyltransferase</fullName>
    </submittedName>
</protein>
<reference evidence="3 4" key="1">
    <citation type="submission" date="2021-05" db="EMBL/GenBank/DDBJ databases">
        <title>Whole genome sequence of Curtobacterium flaccumfaciens pv. flaccumfaciens strain CFBP 8819.</title>
        <authorList>
            <person name="Osdaghi E."/>
            <person name="Taghouti G."/>
            <person name="Portier P."/>
            <person name="Fazliarab A."/>
            <person name="Taghavi S.M."/>
            <person name="Briand M."/>
            <person name="Le-Saux M."/>
            <person name="Jacques M.-A."/>
        </authorList>
    </citation>
    <scope>NUCLEOTIDE SEQUENCE [LARGE SCALE GENOMIC DNA]</scope>
    <source>
        <strain evidence="3 4">CFBP 8819</strain>
    </source>
</reference>
<name>A0ABS5VJE6_9MICO</name>
<dbReference type="PANTHER" id="PTHR45753:SF3">
    <property type="entry name" value="ORNITHINE TRANSCARBAMYLASE, MITOCHONDRIAL"/>
    <property type="match status" value="1"/>
</dbReference>
<dbReference type="PRINTS" id="PR00102">
    <property type="entry name" value="OTCASE"/>
</dbReference>
<gene>
    <name evidence="3" type="ORF">KK097_13665</name>
</gene>
<organism evidence="3 4">
    <name type="scientific">Curtobacterium aurantiacum</name>
    <dbReference type="NCBI Taxonomy" id="3236919"/>
    <lineage>
        <taxon>Bacteria</taxon>
        <taxon>Bacillati</taxon>
        <taxon>Actinomycetota</taxon>
        <taxon>Actinomycetes</taxon>
        <taxon>Micrococcales</taxon>
        <taxon>Microbacteriaceae</taxon>
        <taxon>Curtobacterium</taxon>
    </lineage>
</organism>
<dbReference type="Proteomes" id="UP001519641">
    <property type="component" value="Unassembled WGS sequence"/>
</dbReference>
<dbReference type="Pfam" id="PF02729">
    <property type="entry name" value="OTCace_N"/>
    <property type="match status" value="1"/>
</dbReference>
<proteinExistence type="predicted"/>
<keyword evidence="4" id="KW-1185">Reference proteome</keyword>
<sequence length="277" mass="29862">MRSLTKLDDWSRSDVDSVFALSDDYRQGRGPATAGSAVMFFPSTSLRTRVTFERGASLMGLQPIVFPDTTLDKPEALTDVAQYLEAWADILVVRHRDLAVVEGLAAAAALPVVNAMTDENHPCEVLSDLYAVRQRGDISSLRYLFVGADGNIARAWQEAVRVLQLDLVQCCPADLASPGAVWTDDLETAVRSADVILTDGPGQHARALEPFRITAALLDLAPTGVVLDPCPPFVRGREVSADALEHPAFVGHTFKAALLPVQQAVMAHCLELLSATT</sequence>
<dbReference type="PANTHER" id="PTHR45753">
    <property type="entry name" value="ORNITHINE CARBAMOYLTRANSFERASE, MITOCHONDRIAL"/>
    <property type="match status" value="1"/>
</dbReference>
<evidence type="ECO:0000313" key="3">
    <source>
        <dbReference type="EMBL" id="MBT1588860.1"/>
    </source>
</evidence>
<dbReference type="InterPro" id="IPR036901">
    <property type="entry name" value="Asp/Orn_carbamoylTrfase_sf"/>
</dbReference>
<dbReference type="EMBL" id="JAHEWS010000022">
    <property type="protein sequence ID" value="MBT1588860.1"/>
    <property type="molecule type" value="Genomic_DNA"/>
</dbReference>
<dbReference type="InterPro" id="IPR006130">
    <property type="entry name" value="Asp/Orn_carbamoylTrfase"/>
</dbReference>
<evidence type="ECO:0000313" key="4">
    <source>
        <dbReference type="Proteomes" id="UP001519641"/>
    </source>
</evidence>
<dbReference type="RefSeq" id="WP_214545185.1">
    <property type="nucleotide sequence ID" value="NZ_JAHEWS010000022.1"/>
</dbReference>
<dbReference type="InterPro" id="IPR006132">
    <property type="entry name" value="Asp/Orn_carbamoyltranf_P-bd"/>
</dbReference>
<dbReference type="PRINTS" id="PR00100">
    <property type="entry name" value="AOTCASE"/>
</dbReference>
<keyword evidence="1" id="KW-0808">Transferase</keyword>
<dbReference type="SUPFAM" id="SSF53671">
    <property type="entry name" value="Aspartate/ornithine carbamoyltransferase"/>
    <property type="match status" value="1"/>
</dbReference>
<comment type="caution">
    <text evidence="3">The sequence shown here is derived from an EMBL/GenBank/DDBJ whole genome shotgun (WGS) entry which is preliminary data.</text>
</comment>
<dbReference type="InterPro" id="IPR002292">
    <property type="entry name" value="Orn/put_carbamltrans"/>
</dbReference>
<feature type="domain" description="Aspartate/ornithine carbamoyltransferase carbamoyl-P binding" evidence="2">
    <location>
        <begin position="2"/>
        <end position="133"/>
    </location>
</feature>
<dbReference type="Gene3D" id="3.40.50.1370">
    <property type="entry name" value="Aspartate/ornithine carbamoyltransferase"/>
    <property type="match status" value="2"/>
</dbReference>
<accession>A0ABS5VJE6</accession>